<evidence type="ECO:0000313" key="2">
    <source>
        <dbReference type="EMBL" id="GAK49064.1"/>
    </source>
</evidence>
<dbReference type="InterPro" id="IPR012296">
    <property type="entry name" value="Nuclease_put_TT1808"/>
</dbReference>
<reference evidence="2" key="1">
    <citation type="journal article" date="2015" name="PeerJ">
        <title>First genomic representation of candidate bacterial phylum KSB3 points to enhanced environmental sensing as a trigger of wastewater bulking.</title>
        <authorList>
            <person name="Sekiguchi Y."/>
            <person name="Ohashi A."/>
            <person name="Parks D.H."/>
            <person name="Yamauchi T."/>
            <person name="Tyson G.W."/>
            <person name="Hugenholtz P."/>
        </authorList>
    </citation>
    <scope>NUCLEOTIDE SEQUENCE [LARGE SCALE GENOMIC DNA]</scope>
</reference>
<protein>
    <recommendedName>
        <fullName evidence="1">Putative restriction endonuclease domain-containing protein</fullName>
    </recommendedName>
</protein>
<dbReference type="Gene3D" id="3.90.1570.10">
    <property type="entry name" value="tt1808, chain A"/>
    <property type="match status" value="1"/>
</dbReference>
<dbReference type="InterPro" id="IPR011335">
    <property type="entry name" value="Restrct_endonuc-II-like"/>
</dbReference>
<accession>A0A0S6VPL7</accession>
<feature type="domain" description="Putative restriction endonuclease" evidence="1">
    <location>
        <begin position="1"/>
        <end position="118"/>
    </location>
</feature>
<dbReference type="Pfam" id="PF05685">
    <property type="entry name" value="Uma2"/>
    <property type="match status" value="1"/>
</dbReference>
<dbReference type="HOGENOM" id="CLU_127156_0_0_0"/>
<dbReference type="STRING" id="1499966.U14_00282"/>
<name>A0A0S6VPL7_9BACT</name>
<evidence type="ECO:0000259" key="1">
    <source>
        <dbReference type="Pfam" id="PF05685"/>
    </source>
</evidence>
<evidence type="ECO:0000313" key="3">
    <source>
        <dbReference type="Proteomes" id="UP000030700"/>
    </source>
</evidence>
<dbReference type="Proteomes" id="UP000030700">
    <property type="component" value="Unassembled WGS sequence"/>
</dbReference>
<dbReference type="CDD" id="cd06260">
    <property type="entry name" value="DUF820-like"/>
    <property type="match status" value="1"/>
</dbReference>
<dbReference type="AlphaFoldDB" id="A0A0S6VPL7"/>
<proteinExistence type="predicted"/>
<dbReference type="PANTHER" id="PTHR34107">
    <property type="entry name" value="SLL0198 PROTEIN-RELATED"/>
    <property type="match status" value="1"/>
</dbReference>
<sequence>MSPSFYHSAIMAVVASVINNLRRFRAFTELTIVIGDKDYTPDISVYPWKKVDYYSGDIIKMKELPLLAIEILSPTQGAQELFDKAKIYLQAGIQSVWIVQPLAHTISVLNHQETKHYHEGMIQDITGITLNIATIFDEDEDDDSASNI</sequence>
<organism evidence="2">
    <name type="scientific">Candidatus Moduliflexus flocculans</name>
    <dbReference type="NCBI Taxonomy" id="1499966"/>
    <lineage>
        <taxon>Bacteria</taxon>
        <taxon>Candidatus Moduliflexota</taxon>
        <taxon>Candidatus Moduliflexia</taxon>
        <taxon>Candidatus Moduliflexales</taxon>
        <taxon>Candidatus Moduliflexaceae</taxon>
    </lineage>
</organism>
<dbReference type="InterPro" id="IPR008538">
    <property type="entry name" value="Uma2"/>
</dbReference>
<dbReference type="EMBL" id="DF820455">
    <property type="protein sequence ID" value="GAK49064.1"/>
    <property type="molecule type" value="Genomic_DNA"/>
</dbReference>
<keyword evidence="3" id="KW-1185">Reference proteome</keyword>
<gene>
    <name evidence="2" type="ORF">U14_00282</name>
</gene>
<dbReference type="SUPFAM" id="SSF52980">
    <property type="entry name" value="Restriction endonuclease-like"/>
    <property type="match status" value="1"/>
</dbReference>
<dbReference type="PANTHER" id="PTHR34107:SF4">
    <property type="entry name" value="SLL1222 PROTEIN"/>
    <property type="match status" value="1"/>
</dbReference>